<dbReference type="InterPro" id="IPR034291">
    <property type="entry name" value="TMP_synthase"/>
</dbReference>
<evidence type="ECO:0000259" key="12">
    <source>
        <dbReference type="Pfam" id="PF02581"/>
    </source>
</evidence>
<gene>
    <name evidence="9 13" type="primary">thiE</name>
    <name evidence="13" type="ORF">H9698_06900</name>
</gene>
<dbReference type="GO" id="GO:0009229">
    <property type="term" value="P:thiamine diphosphate biosynthetic process"/>
    <property type="evidence" value="ECO:0007669"/>
    <property type="project" value="UniProtKB-UniRule"/>
</dbReference>
<comment type="similarity">
    <text evidence="9 10">Belongs to the thiamine-phosphate synthase family.</text>
</comment>
<reference evidence="13" key="1">
    <citation type="journal article" date="2021" name="PeerJ">
        <title>Extensive microbial diversity within the chicken gut microbiome revealed by metagenomics and culture.</title>
        <authorList>
            <person name="Gilroy R."/>
            <person name="Ravi A."/>
            <person name="Getino M."/>
            <person name="Pursley I."/>
            <person name="Horton D.L."/>
            <person name="Alikhan N.F."/>
            <person name="Baker D."/>
            <person name="Gharbi K."/>
            <person name="Hall N."/>
            <person name="Watson M."/>
            <person name="Adriaenssens E.M."/>
            <person name="Foster-Nyarko E."/>
            <person name="Jarju S."/>
            <person name="Secka A."/>
            <person name="Antonio M."/>
            <person name="Oren A."/>
            <person name="Chaudhuri R.R."/>
            <person name="La Ragione R."/>
            <person name="Hildebrand F."/>
            <person name="Pallen M.J."/>
        </authorList>
    </citation>
    <scope>NUCLEOTIDE SEQUENCE</scope>
    <source>
        <strain evidence="13">5933</strain>
    </source>
</reference>
<feature type="binding site" evidence="9">
    <location>
        <position position="111"/>
    </location>
    <ligand>
        <name>4-amino-2-methyl-5-(diphosphooxymethyl)pyrimidine</name>
        <dbReference type="ChEBI" id="CHEBI:57841"/>
    </ligand>
</feature>
<dbReference type="GO" id="GO:0009228">
    <property type="term" value="P:thiamine biosynthetic process"/>
    <property type="evidence" value="ECO:0007669"/>
    <property type="project" value="UniProtKB-KW"/>
</dbReference>
<evidence type="ECO:0000256" key="5">
    <source>
        <dbReference type="ARBA" id="ARBA00022977"/>
    </source>
</evidence>
<dbReference type="Proteomes" id="UP000823918">
    <property type="component" value="Unassembled WGS sequence"/>
</dbReference>
<evidence type="ECO:0000256" key="4">
    <source>
        <dbReference type="ARBA" id="ARBA00022842"/>
    </source>
</evidence>
<reference evidence="13" key="2">
    <citation type="submission" date="2021-04" db="EMBL/GenBank/DDBJ databases">
        <authorList>
            <person name="Gilroy R."/>
        </authorList>
    </citation>
    <scope>NUCLEOTIDE SEQUENCE</scope>
    <source>
        <strain evidence="13">5933</strain>
    </source>
</reference>
<dbReference type="PANTHER" id="PTHR20857:SF15">
    <property type="entry name" value="THIAMINE-PHOSPHATE SYNTHASE"/>
    <property type="match status" value="1"/>
</dbReference>
<evidence type="ECO:0000256" key="8">
    <source>
        <dbReference type="ARBA" id="ARBA00047883"/>
    </source>
</evidence>
<dbReference type="FunFam" id="3.20.20.70:FF:000096">
    <property type="entry name" value="Thiamine-phosphate synthase"/>
    <property type="match status" value="1"/>
</dbReference>
<dbReference type="CDD" id="cd00564">
    <property type="entry name" value="TMP_TenI"/>
    <property type="match status" value="1"/>
</dbReference>
<sequence>MKCDKKHMLLYAVTDSAWVGRQTLIEQVESALKGGVTCVQLREKDLNEADFFEEALEIKALCKQYGVPFFINDNVDIAIRCGADGIHVGQEDMQAAQVRKLVGEEMMIGVSVHSVEEALQAVENGADCLGVGAMFPTATKPDASAVPLDVLRDICRAVTVPVVAIGGIGKGNLSLLSETGVDGVALVSAIFAADDIEQECRELRSLSEQMVAAGKAQTAPCTTP</sequence>
<comment type="cofactor">
    <cofactor evidence="9">
        <name>Mg(2+)</name>
        <dbReference type="ChEBI" id="CHEBI:18420"/>
    </cofactor>
    <text evidence="9">Binds 1 Mg(2+) ion per subunit.</text>
</comment>
<evidence type="ECO:0000313" key="13">
    <source>
        <dbReference type="EMBL" id="HJC72506.1"/>
    </source>
</evidence>
<evidence type="ECO:0000256" key="3">
    <source>
        <dbReference type="ARBA" id="ARBA00022723"/>
    </source>
</evidence>
<evidence type="ECO:0000256" key="10">
    <source>
        <dbReference type="RuleBase" id="RU003826"/>
    </source>
</evidence>
<dbReference type="AlphaFoldDB" id="A0A9D2TKK5"/>
<dbReference type="InterPro" id="IPR013785">
    <property type="entry name" value="Aldolase_TIM"/>
</dbReference>
<dbReference type="InterPro" id="IPR022998">
    <property type="entry name" value="ThiamineP_synth_TenI"/>
</dbReference>
<evidence type="ECO:0000313" key="14">
    <source>
        <dbReference type="Proteomes" id="UP000823918"/>
    </source>
</evidence>
<comment type="catalytic activity">
    <reaction evidence="7 9 10">
        <text>2-(2-carboxy-4-methylthiazol-5-yl)ethyl phosphate + 4-amino-2-methyl-5-(diphosphooxymethyl)pyrimidine + 2 H(+) = thiamine phosphate + CO2 + diphosphate</text>
        <dbReference type="Rhea" id="RHEA:47848"/>
        <dbReference type="ChEBI" id="CHEBI:15378"/>
        <dbReference type="ChEBI" id="CHEBI:16526"/>
        <dbReference type="ChEBI" id="CHEBI:33019"/>
        <dbReference type="ChEBI" id="CHEBI:37575"/>
        <dbReference type="ChEBI" id="CHEBI:57841"/>
        <dbReference type="ChEBI" id="CHEBI:62890"/>
        <dbReference type="EC" id="2.5.1.3"/>
    </reaction>
</comment>
<feature type="binding site" evidence="9">
    <location>
        <position position="73"/>
    </location>
    <ligand>
        <name>Mg(2+)</name>
        <dbReference type="ChEBI" id="CHEBI:18420"/>
    </ligand>
</feature>
<organism evidence="13 14">
    <name type="scientific">Candidatus Ruthenibacterium merdavium</name>
    <dbReference type="NCBI Taxonomy" id="2838752"/>
    <lineage>
        <taxon>Bacteria</taxon>
        <taxon>Bacillati</taxon>
        <taxon>Bacillota</taxon>
        <taxon>Clostridia</taxon>
        <taxon>Eubacteriales</taxon>
        <taxon>Oscillospiraceae</taxon>
        <taxon>Ruthenibacterium</taxon>
    </lineage>
</organism>
<feature type="binding site" evidence="9">
    <location>
        <position position="72"/>
    </location>
    <ligand>
        <name>4-amino-2-methyl-5-(diphosphooxymethyl)pyrimidine</name>
        <dbReference type="ChEBI" id="CHEBI:57841"/>
    </ligand>
</feature>
<feature type="binding site" evidence="9">
    <location>
        <begin position="187"/>
        <end position="188"/>
    </location>
    <ligand>
        <name>2-[(2R,5Z)-2-carboxy-4-methylthiazol-5(2H)-ylidene]ethyl phosphate</name>
        <dbReference type="ChEBI" id="CHEBI:62899"/>
    </ligand>
</feature>
<dbReference type="EC" id="2.5.1.3" evidence="9"/>
<evidence type="ECO:0000256" key="1">
    <source>
        <dbReference type="ARBA" id="ARBA00005165"/>
    </source>
</evidence>
<comment type="function">
    <text evidence="9">Condenses 4-methyl-5-(beta-hydroxyethyl)thiazole monophosphate (THZ-P) and 2-methyl-4-amino-5-hydroxymethyl pyrimidine pyrophosphate (HMP-PP) to form thiamine monophosphate (TMP).</text>
</comment>
<feature type="binding site" evidence="9">
    <location>
        <position position="140"/>
    </location>
    <ligand>
        <name>4-amino-2-methyl-5-(diphosphooxymethyl)pyrimidine</name>
        <dbReference type="ChEBI" id="CHEBI:57841"/>
    </ligand>
</feature>
<evidence type="ECO:0000256" key="7">
    <source>
        <dbReference type="ARBA" id="ARBA00047851"/>
    </source>
</evidence>
<dbReference type="GO" id="GO:0004789">
    <property type="term" value="F:thiamine-phosphate diphosphorylase activity"/>
    <property type="evidence" value="ECO:0007669"/>
    <property type="project" value="UniProtKB-UniRule"/>
</dbReference>
<dbReference type="SUPFAM" id="SSF51391">
    <property type="entry name" value="Thiamin phosphate synthase"/>
    <property type="match status" value="1"/>
</dbReference>
<comment type="caution">
    <text evidence="13">The sequence shown here is derived from an EMBL/GenBank/DDBJ whole genome shotgun (WGS) entry which is preliminary data.</text>
</comment>
<dbReference type="NCBIfam" id="TIGR00693">
    <property type="entry name" value="thiE"/>
    <property type="match status" value="1"/>
</dbReference>
<keyword evidence="2 9" id="KW-0808">Transferase</keyword>
<dbReference type="Gene3D" id="3.20.20.70">
    <property type="entry name" value="Aldolase class I"/>
    <property type="match status" value="1"/>
</dbReference>
<name>A0A9D2TKK5_9FIRM</name>
<feature type="binding site" evidence="9">
    <location>
        <position position="92"/>
    </location>
    <ligand>
        <name>Mg(2+)</name>
        <dbReference type="ChEBI" id="CHEBI:18420"/>
    </ligand>
</feature>
<dbReference type="EMBL" id="DWWA01000033">
    <property type="protein sequence ID" value="HJC72506.1"/>
    <property type="molecule type" value="Genomic_DNA"/>
</dbReference>
<comment type="catalytic activity">
    <reaction evidence="8 9 10">
        <text>2-[(2R,5Z)-2-carboxy-4-methylthiazol-5(2H)-ylidene]ethyl phosphate + 4-amino-2-methyl-5-(diphosphooxymethyl)pyrimidine + 2 H(+) = thiamine phosphate + CO2 + diphosphate</text>
        <dbReference type="Rhea" id="RHEA:47844"/>
        <dbReference type="ChEBI" id="CHEBI:15378"/>
        <dbReference type="ChEBI" id="CHEBI:16526"/>
        <dbReference type="ChEBI" id="CHEBI:33019"/>
        <dbReference type="ChEBI" id="CHEBI:37575"/>
        <dbReference type="ChEBI" id="CHEBI:57841"/>
        <dbReference type="ChEBI" id="CHEBI:62899"/>
        <dbReference type="EC" id="2.5.1.3"/>
    </reaction>
</comment>
<evidence type="ECO:0000256" key="2">
    <source>
        <dbReference type="ARBA" id="ARBA00022679"/>
    </source>
</evidence>
<dbReference type="Pfam" id="PF02581">
    <property type="entry name" value="TMP-TENI"/>
    <property type="match status" value="1"/>
</dbReference>
<keyword evidence="3 9" id="KW-0479">Metal-binding</keyword>
<evidence type="ECO:0000256" key="6">
    <source>
        <dbReference type="ARBA" id="ARBA00047334"/>
    </source>
</evidence>
<feature type="binding site" evidence="9">
    <location>
        <begin position="137"/>
        <end position="139"/>
    </location>
    <ligand>
        <name>2-[(2R,5Z)-2-carboxy-4-methylthiazol-5(2H)-ylidene]ethyl phosphate</name>
        <dbReference type="ChEBI" id="CHEBI:62899"/>
    </ligand>
</feature>
<dbReference type="GO" id="GO:0005737">
    <property type="term" value="C:cytoplasm"/>
    <property type="evidence" value="ECO:0007669"/>
    <property type="project" value="TreeGrafter"/>
</dbReference>
<proteinExistence type="inferred from homology"/>
<evidence type="ECO:0000256" key="11">
    <source>
        <dbReference type="RuleBase" id="RU004253"/>
    </source>
</evidence>
<protein>
    <recommendedName>
        <fullName evidence="9">Thiamine-phosphate synthase</fullName>
        <shortName evidence="9">TP synthase</shortName>
        <shortName evidence="9">TPS</shortName>
        <ecNumber evidence="9">2.5.1.3</ecNumber>
    </recommendedName>
    <alternativeName>
        <fullName evidence="9">Thiamine-phosphate pyrophosphorylase</fullName>
        <shortName evidence="9">TMP pyrophosphorylase</shortName>
        <shortName evidence="9">TMP-PPase</shortName>
    </alternativeName>
</protein>
<dbReference type="HAMAP" id="MF_00097">
    <property type="entry name" value="TMP_synthase"/>
    <property type="match status" value="1"/>
</dbReference>
<evidence type="ECO:0000256" key="9">
    <source>
        <dbReference type="HAMAP-Rule" id="MF_00097"/>
    </source>
</evidence>
<comment type="catalytic activity">
    <reaction evidence="6 9 10">
        <text>4-methyl-5-(2-phosphooxyethyl)-thiazole + 4-amino-2-methyl-5-(diphosphooxymethyl)pyrimidine + H(+) = thiamine phosphate + diphosphate</text>
        <dbReference type="Rhea" id="RHEA:22328"/>
        <dbReference type="ChEBI" id="CHEBI:15378"/>
        <dbReference type="ChEBI" id="CHEBI:33019"/>
        <dbReference type="ChEBI" id="CHEBI:37575"/>
        <dbReference type="ChEBI" id="CHEBI:57841"/>
        <dbReference type="ChEBI" id="CHEBI:58296"/>
        <dbReference type="EC" id="2.5.1.3"/>
    </reaction>
</comment>
<feature type="binding site" evidence="9">
    <location>
        <position position="167"/>
    </location>
    <ligand>
        <name>2-[(2R,5Z)-2-carboxy-4-methylthiazol-5(2H)-ylidene]ethyl phosphate</name>
        <dbReference type="ChEBI" id="CHEBI:62899"/>
    </ligand>
</feature>
<comment type="pathway">
    <text evidence="1 9 11">Cofactor biosynthesis; thiamine diphosphate biosynthesis; thiamine phosphate from 4-amino-2-methyl-5-diphosphomethylpyrimidine and 4-methyl-5-(2-phosphoethyl)-thiazole: step 1/1.</text>
</comment>
<dbReference type="GO" id="GO:0000287">
    <property type="term" value="F:magnesium ion binding"/>
    <property type="evidence" value="ECO:0007669"/>
    <property type="project" value="UniProtKB-UniRule"/>
</dbReference>
<keyword evidence="4 9" id="KW-0460">Magnesium</keyword>
<dbReference type="InterPro" id="IPR036206">
    <property type="entry name" value="ThiamineP_synth_sf"/>
</dbReference>
<feature type="domain" description="Thiamine phosphate synthase/TenI" evidence="12">
    <location>
        <begin position="10"/>
        <end position="190"/>
    </location>
</feature>
<dbReference type="PANTHER" id="PTHR20857">
    <property type="entry name" value="THIAMINE-PHOSPHATE PYROPHOSPHORYLASE"/>
    <property type="match status" value="1"/>
</dbReference>
<accession>A0A9D2TKK5</accession>
<feature type="binding site" evidence="9">
    <location>
        <begin position="40"/>
        <end position="44"/>
    </location>
    <ligand>
        <name>4-amino-2-methyl-5-(diphosphooxymethyl)pyrimidine</name>
        <dbReference type="ChEBI" id="CHEBI:57841"/>
    </ligand>
</feature>
<keyword evidence="5 9" id="KW-0784">Thiamine biosynthesis</keyword>